<name>A0A3P7MRA1_CYLGO</name>
<proteinExistence type="predicted"/>
<dbReference type="AlphaFoldDB" id="A0A3P7MRA1"/>
<gene>
    <name evidence="2" type="ORF">CGOC_LOCUS12052</name>
</gene>
<keyword evidence="3" id="KW-1185">Reference proteome</keyword>
<sequence>MESFAPSSTYTMMPELVPFITGLPEIIAGIASCAGATYTNGYYVVDCNNIDAIPDLEISGIPISSDMLVTKIENRCILAVDTQLSNGFGPDIYLGIPLFKQYCVFFEYERKMIGLGNVKGATTRPSPTLR</sequence>
<evidence type="ECO:0000313" key="2">
    <source>
        <dbReference type="EMBL" id="VDN32214.1"/>
    </source>
</evidence>
<dbReference type="Gene3D" id="2.40.70.10">
    <property type="entry name" value="Acid Proteases"/>
    <property type="match status" value="1"/>
</dbReference>
<dbReference type="InterPro" id="IPR033121">
    <property type="entry name" value="PEPTIDASE_A1"/>
</dbReference>
<dbReference type="Pfam" id="PF00026">
    <property type="entry name" value="Asp"/>
    <property type="match status" value="1"/>
</dbReference>
<accession>A0A3P7MRA1</accession>
<dbReference type="OrthoDB" id="771136at2759"/>
<dbReference type="InterPro" id="IPR021109">
    <property type="entry name" value="Peptidase_aspartic_dom_sf"/>
</dbReference>
<protein>
    <recommendedName>
        <fullName evidence="1">Peptidase A1 domain-containing protein</fullName>
    </recommendedName>
</protein>
<evidence type="ECO:0000259" key="1">
    <source>
        <dbReference type="Pfam" id="PF00026"/>
    </source>
</evidence>
<evidence type="ECO:0000313" key="3">
    <source>
        <dbReference type="Proteomes" id="UP000271889"/>
    </source>
</evidence>
<organism evidence="2 3">
    <name type="scientific">Cylicostephanus goldi</name>
    <name type="common">Nematode worm</name>
    <dbReference type="NCBI Taxonomy" id="71465"/>
    <lineage>
        <taxon>Eukaryota</taxon>
        <taxon>Metazoa</taxon>
        <taxon>Ecdysozoa</taxon>
        <taxon>Nematoda</taxon>
        <taxon>Chromadorea</taxon>
        <taxon>Rhabditida</taxon>
        <taxon>Rhabditina</taxon>
        <taxon>Rhabditomorpha</taxon>
        <taxon>Strongyloidea</taxon>
        <taxon>Strongylidae</taxon>
        <taxon>Cylicostephanus</taxon>
    </lineage>
</organism>
<feature type="domain" description="Peptidase A1" evidence="1">
    <location>
        <begin position="23"/>
        <end position="117"/>
    </location>
</feature>
<reference evidence="2 3" key="1">
    <citation type="submission" date="2018-11" db="EMBL/GenBank/DDBJ databases">
        <authorList>
            <consortium name="Pathogen Informatics"/>
        </authorList>
    </citation>
    <scope>NUCLEOTIDE SEQUENCE [LARGE SCALE GENOMIC DNA]</scope>
</reference>
<dbReference type="EMBL" id="UYRV01120289">
    <property type="protein sequence ID" value="VDN32214.1"/>
    <property type="molecule type" value="Genomic_DNA"/>
</dbReference>
<dbReference type="Proteomes" id="UP000271889">
    <property type="component" value="Unassembled WGS sequence"/>
</dbReference>
<dbReference type="SUPFAM" id="SSF50630">
    <property type="entry name" value="Acid proteases"/>
    <property type="match status" value="1"/>
</dbReference>